<evidence type="ECO:0000259" key="2">
    <source>
        <dbReference type="Pfam" id="PF13640"/>
    </source>
</evidence>
<feature type="domain" description="Prolyl 4-hydroxylase alpha subunit Fe(2+) 2OG dioxygenase" evidence="2">
    <location>
        <begin position="147"/>
        <end position="233"/>
    </location>
</feature>
<sequence>MCDWDEDSEGEDSSSDGYSYGPSHELSHSSQDDLRLFLDKIQTMGNFATCRYYRSFANPGLQIEEHAAAVSLPLMAHDAEAIKSACEQAPFGQGDQTLVDTSVRKTWQLDHTQYRLLNPGWNAFFEHVIADVACDLGLTQVVALPYKLLLYEEGSFFKPHRDSEKMVGMVGTLVICLPSEHEGGDVCLSFRNKKRVLATSPTSAFNMTALAWFSDVTHEVEKLTSGHRLVLIYNLVQTGPARQSALFFNDQSLQLQQLVVNWQSKCPNDKLLIYPLEHEYTEASLSSWNMKGRDIAVSQSLLDISSISGLFLFFAHMTHSKQRPTSEGDDNLEKTTKLDVVYTSDGNPIVSN</sequence>
<proteinExistence type="predicted"/>
<dbReference type="Gene3D" id="2.60.120.620">
    <property type="entry name" value="q2cbj1_9rhob like domain"/>
    <property type="match status" value="1"/>
</dbReference>
<evidence type="ECO:0000313" key="3">
    <source>
        <dbReference type="EMBL" id="RFU29029.1"/>
    </source>
</evidence>
<dbReference type="InterPro" id="IPR044862">
    <property type="entry name" value="Pro_4_hyd_alph_FE2OG_OXY"/>
</dbReference>
<organism evidence="3 4">
    <name type="scientific">Scytalidium lignicola</name>
    <name type="common">Hyphomycete</name>
    <dbReference type="NCBI Taxonomy" id="5539"/>
    <lineage>
        <taxon>Eukaryota</taxon>
        <taxon>Fungi</taxon>
        <taxon>Dikarya</taxon>
        <taxon>Ascomycota</taxon>
        <taxon>Pezizomycotina</taxon>
        <taxon>Leotiomycetes</taxon>
        <taxon>Leotiomycetes incertae sedis</taxon>
        <taxon>Scytalidium</taxon>
    </lineage>
</organism>
<dbReference type="EMBL" id="NCSJ02000142">
    <property type="protein sequence ID" value="RFU29029.1"/>
    <property type="molecule type" value="Genomic_DNA"/>
</dbReference>
<protein>
    <recommendedName>
        <fullName evidence="2">Prolyl 4-hydroxylase alpha subunit Fe(2+) 2OG dioxygenase domain-containing protein</fullName>
    </recommendedName>
</protein>
<dbReference type="OrthoDB" id="3599850at2759"/>
<dbReference type="PANTHER" id="PTHR33099:SF7">
    <property type="entry name" value="MYND-TYPE DOMAIN-CONTAINING PROTEIN"/>
    <property type="match status" value="1"/>
</dbReference>
<comment type="caution">
    <text evidence="3">The sequence shown here is derived from an EMBL/GenBank/DDBJ whole genome shotgun (WGS) entry which is preliminary data.</text>
</comment>
<keyword evidence="4" id="KW-1185">Reference proteome</keyword>
<accession>A0A3E2H6M0</accession>
<dbReference type="Pfam" id="PF13640">
    <property type="entry name" value="2OG-FeII_Oxy_3"/>
    <property type="match status" value="1"/>
</dbReference>
<evidence type="ECO:0000313" key="4">
    <source>
        <dbReference type="Proteomes" id="UP000258309"/>
    </source>
</evidence>
<dbReference type="Proteomes" id="UP000258309">
    <property type="component" value="Unassembled WGS sequence"/>
</dbReference>
<feature type="region of interest" description="Disordered" evidence="1">
    <location>
        <begin position="1"/>
        <end position="28"/>
    </location>
</feature>
<dbReference type="PANTHER" id="PTHR33099">
    <property type="entry name" value="FE2OG DIOXYGENASE DOMAIN-CONTAINING PROTEIN"/>
    <property type="match status" value="1"/>
</dbReference>
<name>A0A3E2H6M0_SCYLI</name>
<feature type="compositionally biased region" description="Acidic residues" evidence="1">
    <location>
        <begin position="1"/>
        <end position="14"/>
    </location>
</feature>
<reference evidence="3 4" key="1">
    <citation type="submission" date="2018-05" db="EMBL/GenBank/DDBJ databases">
        <title>Draft genome sequence of Scytalidium lignicola DSM 105466, a ubiquitous saprotrophic fungus.</title>
        <authorList>
            <person name="Buettner E."/>
            <person name="Gebauer A.M."/>
            <person name="Hofrichter M."/>
            <person name="Liers C."/>
            <person name="Kellner H."/>
        </authorList>
    </citation>
    <scope>NUCLEOTIDE SEQUENCE [LARGE SCALE GENOMIC DNA]</scope>
    <source>
        <strain evidence="3 4">DSM 105466</strain>
    </source>
</reference>
<evidence type="ECO:0000256" key="1">
    <source>
        <dbReference type="SAM" id="MobiDB-lite"/>
    </source>
</evidence>
<gene>
    <name evidence="3" type="ORF">B7463_g7321</name>
</gene>
<dbReference type="AlphaFoldDB" id="A0A3E2H6M0"/>
<feature type="non-terminal residue" evidence="3">
    <location>
        <position position="352"/>
    </location>
</feature>
<feature type="non-terminal residue" evidence="3">
    <location>
        <position position="1"/>
    </location>
</feature>
<dbReference type="OMA" id="MTITTHA"/>